<dbReference type="PANTHER" id="PTHR12632">
    <property type="entry name" value="TRANSCRIPTION FACTOR NF-Y ALPHA-RELATED"/>
    <property type="match status" value="1"/>
</dbReference>
<keyword evidence="10" id="KW-1185">Reference proteome</keyword>
<accession>A0A834T3Q0</accession>
<dbReference type="EMBL" id="JAAIUW010000009">
    <property type="protein sequence ID" value="KAF7814080.1"/>
    <property type="molecule type" value="Genomic_DNA"/>
</dbReference>
<evidence type="ECO:0000256" key="8">
    <source>
        <dbReference type="RuleBase" id="RU367155"/>
    </source>
</evidence>
<evidence type="ECO:0000313" key="9">
    <source>
        <dbReference type="EMBL" id="KAF7814080.1"/>
    </source>
</evidence>
<dbReference type="PROSITE" id="PS00686">
    <property type="entry name" value="NFYA_HAP2_1"/>
    <property type="match status" value="1"/>
</dbReference>
<dbReference type="PROSITE" id="PS51152">
    <property type="entry name" value="NFYA_HAP2_2"/>
    <property type="match status" value="1"/>
</dbReference>
<evidence type="ECO:0000313" key="10">
    <source>
        <dbReference type="Proteomes" id="UP000634136"/>
    </source>
</evidence>
<comment type="subunit">
    <text evidence="7">Heterotrimeric transcription factor composed of three components, NF-YA, NF-YB and NF-YC. NF-YB and NF-YC must interact and dimerize for NF-YA association and DNA binding.</text>
</comment>
<dbReference type="OrthoDB" id="1097733at2759"/>
<dbReference type="PRINTS" id="PR00616">
    <property type="entry name" value="CCAATSUBUNTB"/>
</dbReference>
<keyword evidence="2 8" id="KW-0805">Transcription regulation</keyword>
<keyword evidence="4" id="KW-0010">Activator</keyword>
<evidence type="ECO:0000256" key="1">
    <source>
        <dbReference type="ARBA" id="ARBA00004123"/>
    </source>
</evidence>
<evidence type="ECO:0000256" key="5">
    <source>
        <dbReference type="ARBA" id="ARBA00023163"/>
    </source>
</evidence>
<dbReference type="Gene3D" id="6.10.250.2430">
    <property type="match status" value="1"/>
</dbReference>
<dbReference type="InterPro" id="IPR018362">
    <property type="entry name" value="CCAAT-binding_factor_CS"/>
</dbReference>
<dbReference type="AlphaFoldDB" id="A0A834T3Q0"/>
<dbReference type="InterPro" id="IPR001289">
    <property type="entry name" value="NFYA"/>
</dbReference>
<protein>
    <recommendedName>
        <fullName evidence="8">Nuclear transcription factor Y subunit</fullName>
    </recommendedName>
</protein>
<organism evidence="9 10">
    <name type="scientific">Senna tora</name>
    <dbReference type="NCBI Taxonomy" id="362788"/>
    <lineage>
        <taxon>Eukaryota</taxon>
        <taxon>Viridiplantae</taxon>
        <taxon>Streptophyta</taxon>
        <taxon>Embryophyta</taxon>
        <taxon>Tracheophyta</taxon>
        <taxon>Spermatophyta</taxon>
        <taxon>Magnoliopsida</taxon>
        <taxon>eudicotyledons</taxon>
        <taxon>Gunneridae</taxon>
        <taxon>Pentapetalae</taxon>
        <taxon>rosids</taxon>
        <taxon>fabids</taxon>
        <taxon>Fabales</taxon>
        <taxon>Fabaceae</taxon>
        <taxon>Caesalpinioideae</taxon>
        <taxon>Cassia clade</taxon>
        <taxon>Senna</taxon>
    </lineage>
</organism>
<gene>
    <name evidence="9" type="ORF">G2W53_028049</name>
</gene>
<dbReference type="GO" id="GO:0003677">
    <property type="term" value="F:DNA binding"/>
    <property type="evidence" value="ECO:0007669"/>
    <property type="project" value="UniProtKB-KW"/>
</dbReference>
<keyword evidence="3 8" id="KW-0238">DNA-binding</keyword>
<keyword evidence="5 8" id="KW-0804">Transcription</keyword>
<dbReference type="Proteomes" id="UP000634136">
    <property type="component" value="Unassembled WGS sequence"/>
</dbReference>
<comment type="similarity">
    <text evidence="8">Belongs to the NFYA/HAP2 subunit family.</text>
</comment>
<dbReference type="SMART" id="SM00521">
    <property type="entry name" value="CBF"/>
    <property type="match status" value="1"/>
</dbReference>
<evidence type="ECO:0000256" key="3">
    <source>
        <dbReference type="ARBA" id="ARBA00023125"/>
    </source>
</evidence>
<name>A0A834T3Q0_9FABA</name>
<reference evidence="9" key="1">
    <citation type="submission" date="2020-09" db="EMBL/GenBank/DDBJ databases">
        <title>Genome-Enabled Discovery of Anthraquinone Biosynthesis in Senna tora.</title>
        <authorList>
            <person name="Kang S.-H."/>
            <person name="Pandey R.P."/>
            <person name="Lee C.-M."/>
            <person name="Sim J.-S."/>
            <person name="Jeong J.-T."/>
            <person name="Choi B.-S."/>
            <person name="Jung M."/>
            <person name="Ginzburg D."/>
            <person name="Zhao K."/>
            <person name="Won S.Y."/>
            <person name="Oh T.-J."/>
            <person name="Yu Y."/>
            <person name="Kim N.-H."/>
            <person name="Lee O.R."/>
            <person name="Lee T.-H."/>
            <person name="Bashyal P."/>
            <person name="Kim T.-S."/>
            <person name="Lee W.-H."/>
            <person name="Kawkins C."/>
            <person name="Kim C.-K."/>
            <person name="Kim J.S."/>
            <person name="Ahn B.O."/>
            <person name="Rhee S.Y."/>
            <person name="Sohng J.K."/>
        </authorList>
    </citation>
    <scope>NUCLEOTIDE SEQUENCE</scope>
    <source>
        <tissue evidence="9">Leaf</tissue>
    </source>
</reference>
<evidence type="ECO:0000256" key="4">
    <source>
        <dbReference type="ARBA" id="ARBA00023159"/>
    </source>
</evidence>
<comment type="function">
    <text evidence="8">Component of the sequence-specific heterotrimeric transcription factor (NF-Y) which specifically recognizes a 5'-CCAAT-3' box motif found in the promoters of its target genes.</text>
</comment>
<evidence type="ECO:0000256" key="7">
    <source>
        <dbReference type="ARBA" id="ARBA00025911"/>
    </source>
</evidence>
<keyword evidence="6 8" id="KW-0539">Nucleus</keyword>
<dbReference type="Pfam" id="PF02045">
    <property type="entry name" value="CBFB_NFYA"/>
    <property type="match status" value="1"/>
</dbReference>
<sequence>MPSKCHQLHHAQLMGLTTFRVPLPLDLTDEPIYVNAKQYHAILRRRQYRAKLEAQNKLFKARKPYLHESRHLHALKRARGSGGRFLNTRQLQESKLTSANHGPNVSGGTSLNLCGNMSESKVHHHHAENYRDVAYTTCSDVTSASNCNDIFQQQHESNSRLSSYPSHIGRNIQGFSASAGGTGNQHHVSILM</sequence>
<proteinExistence type="inferred from homology"/>
<comment type="subcellular location">
    <subcellularLocation>
        <location evidence="1 8">Nucleus</location>
    </subcellularLocation>
</comment>
<evidence type="ECO:0000256" key="2">
    <source>
        <dbReference type="ARBA" id="ARBA00023015"/>
    </source>
</evidence>
<dbReference type="GO" id="GO:0016602">
    <property type="term" value="C:CCAAT-binding factor complex"/>
    <property type="evidence" value="ECO:0007669"/>
    <property type="project" value="InterPro"/>
</dbReference>
<dbReference type="GO" id="GO:0003700">
    <property type="term" value="F:DNA-binding transcription factor activity"/>
    <property type="evidence" value="ECO:0007669"/>
    <property type="project" value="UniProtKB-UniRule"/>
</dbReference>
<comment type="caution">
    <text evidence="9">The sequence shown here is derived from an EMBL/GenBank/DDBJ whole genome shotgun (WGS) entry which is preliminary data.</text>
</comment>
<evidence type="ECO:0000256" key="6">
    <source>
        <dbReference type="ARBA" id="ARBA00023242"/>
    </source>
</evidence>